<organism evidence="3 4">
    <name type="scientific">Fomitopsis schrenkii</name>
    <name type="common">Brown rot fungus</name>
    <dbReference type="NCBI Taxonomy" id="2126942"/>
    <lineage>
        <taxon>Eukaryota</taxon>
        <taxon>Fungi</taxon>
        <taxon>Dikarya</taxon>
        <taxon>Basidiomycota</taxon>
        <taxon>Agaricomycotina</taxon>
        <taxon>Agaricomycetes</taxon>
        <taxon>Polyporales</taxon>
        <taxon>Fomitopsis</taxon>
    </lineage>
</organism>
<gene>
    <name evidence="3" type="ORF">FOMPIDRAFT_1053014</name>
</gene>
<dbReference type="EMBL" id="KE504184">
    <property type="protein sequence ID" value="EPS96781.1"/>
    <property type="molecule type" value="Genomic_DNA"/>
</dbReference>
<feature type="compositionally biased region" description="Low complexity" evidence="1">
    <location>
        <begin position="406"/>
        <end position="422"/>
    </location>
</feature>
<dbReference type="InParanoid" id="S8DUE9"/>
<reference evidence="3 4" key="1">
    <citation type="journal article" date="2012" name="Science">
        <title>The Paleozoic origin of enzymatic lignin decomposition reconstructed from 31 fungal genomes.</title>
        <authorList>
            <person name="Floudas D."/>
            <person name="Binder M."/>
            <person name="Riley R."/>
            <person name="Barry K."/>
            <person name="Blanchette R.A."/>
            <person name="Henrissat B."/>
            <person name="Martinez A.T."/>
            <person name="Otillar R."/>
            <person name="Spatafora J.W."/>
            <person name="Yadav J.S."/>
            <person name="Aerts A."/>
            <person name="Benoit I."/>
            <person name="Boyd A."/>
            <person name="Carlson A."/>
            <person name="Copeland A."/>
            <person name="Coutinho P.M."/>
            <person name="de Vries R.P."/>
            <person name="Ferreira P."/>
            <person name="Findley K."/>
            <person name="Foster B."/>
            <person name="Gaskell J."/>
            <person name="Glotzer D."/>
            <person name="Gorecki P."/>
            <person name="Heitman J."/>
            <person name="Hesse C."/>
            <person name="Hori C."/>
            <person name="Igarashi K."/>
            <person name="Jurgens J.A."/>
            <person name="Kallen N."/>
            <person name="Kersten P."/>
            <person name="Kohler A."/>
            <person name="Kuees U."/>
            <person name="Kumar T.K.A."/>
            <person name="Kuo A."/>
            <person name="LaButti K."/>
            <person name="Larrondo L.F."/>
            <person name="Lindquist E."/>
            <person name="Ling A."/>
            <person name="Lombard V."/>
            <person name="Lucas S."/>
            <person name="Lundell T."/>
            <person name="Martin R."/>
            <person name="McLaughlin D.J."/>
            <person name="Morgenstern I."/>
            <person name="Morin E."/>
            <person name="Murat C."/>
            <person name="Nagy L.G."/>
            <person name="Nolan M."/>
            <person name="Ohm R.A."/>
            <person name="Patyshakuliyeva A."/>
            <person name="Rokas A."/>
            <person name="Ruiz-Duenas F.J."/>
            <person name="Sabat G."/>
            <person name="Salamov A."/>
            <person name="Samejima M."/>
            <person name="Schmutz J."/>
            <person name="Slot J.C."/>
            <person name="St John F."/>
            <person name="Stenlid J."/>
            <person name="Sun H."/>
            <person name="Sun S."/>
            <person name="Syed K."/>
            <person name="Tsang A."/>
            <person name="Wiebenga A."/>
            <person name="Young D."/>
            <person name="Pisabarro A."/>
            <person name="Eastwood D.C."/>
            <person name="Martin F."/>
            <person name="Cullen D."/>
            <person name="Grigoriev I.V."/>
            <person name="Hibbett D.S."/>
        </authorList>
    </citation>
    <scope>NUCLEOTIDE SEQUENCE</scope>
    <source>
        <strain evidence="4">FP-58527</strain>
    </source>
</reference>
<protein>
    <recommendedName>
        <fullName evidence="5">Transmembrane protein</fullName>
    </recommendedName>
</protein>
<name>S8DUE9_FOMSC</name>
<accession>S8DUE9</accession>
<proteinExistence type="predicted"/>
<keyword evidence="2" id="KW-0472">Membrane</keyword>
<dbReference type="AlphaFoldDB" id="S8DUE9"/>
<dbReference type="Gene3D" id="2.60.120.260">
    <property type="entry name" value="Galactose-binding domain-like"/>
    <property type="match status" value="1"/>
</dbReference>
<dbReference type="HOGENOM" id="CLU_591887_0_0_1"/>
<dbReference type="OrthoDB" id="2576334at2759"/>
<sequence>MSQYNQYNVSVDGKSPLFNYMPYRAAGAAGASTAWTLSNSNPNTSYITNAGAAANVQVQLQWVGTAITLYGTTNTSSGFEVIRSWSNTVLTGNSTNGEEGVLFQEDDLDYGTHILSLTISEGPMTVLGASLITGMGPLGSILTSQNQSAVAGSESGQVNPFFQTNPNSSWVPWILEGAQAVLRTDALGDSIVFAVRASVGFAIYGSTALSYGAYNISIDPAPAGVPATAQYNASTAFEVLGALKYLATGLDDGQTYTVVVTNAQANKTCDIGQVVLHSAVSAPTSTSASPTSPSNTAPVGSSTMLKGHRLSVGDYAGIAVSAACVLMIVVFTAWLCIRRCARRANEYPPEKVSPTRMFRGRQYRRTARDSEGSIVIDDDFMGPQPVLQVDPYIKDYAPFYIFPSSTPSQQATGSSSAATSPTENTRMTSPSPGPSRPLPPIPPMPAVPADEAPRSTPPSYNPAWRWTSKSRRSTKRASAQQPSHRMILQGEPVP</sequence>
<evidence type="ECO:0000313" key="3">
    <source>
        <dbReference type="EMBL" id="EPS96781.1"/>
    </source>
</evidence>
<evidence type="ECO:0008006" key="5">
    <source>
        <dbReference type="Google" id="ProtNLM"/>
    </source>
</evidence>
<dbReference type="Proteomes" id="UP000015241">
    <property type="component" value="Unassembled WGS sequence"/>
</dbReference>
<feature type="region of interest" description="Disordered" evidence="1">
    <location>
        <begin position="406"/>
        <end position="494"/>
    </location>
</feature>
<keyword evidence="2" id="KW-1133">Transmembrane helix</keyword>
<evidence type="ECO:0000256" key="1">
    <source>
        <dbReference type="SAM" id="MobiDB-lite"/>
    </source>
</evidence>
<evidence type="ECO:0000256" key="2">
    <source>
        <dbReference type="SAM" id="Phobius"/>
    </source>
</evidence>
<dbReference type="STRING" id="743788.S8DUE9"/>
<keyword evidence="2" id="KW-0812">Transmembrane</keyword>
<keyword evidence="4" id="KW-1185">Reference proteome</keyword>
<dbReference type="eggNOG" id="ENOG502SW00">
    <property type="taxonomic scope" value="Eukaryota"/>
</dbReference>
<evidence type="ECO:0000313" key="4">
    <source>
        <dbReference type="Proteomes" id="UP000015241"/>
    </source>
</evidence>
<feature type="compositionally biased region" description="Pro residues" evidence="1">
    <location>
        <begin position="431"/>
        <end position="446"/>
    </location>
</feature>
<feature type="transmembrane region" description="Helical" evidence="2">
    <location>
        <begin position="315"/>
        <end position="337"/>
    </location>
</feature>